<sequence>MEKKILAKQEQIEKLRTRIKKDEEKIKKLEEEIEEIKVLEIKGVIKEIDMPISEVLALLREMKS</sequence>
<accession>A0A6N7XWH1</accession>
<gene>
    <name evidence="2" type="ORF">FYJ83_11810</name>
</gene>
<feature type="coiled-coil region" evidence="1">
    <location>
        <begin position="5"/>
        <end position="39"/>
    </location>
</feature>
<evidence type="ECO:0000256" key="1">
    <source>
        <dbReference type="SAM" id="Coils"/>
    </source>
</evidence>
<comment type="caution">
    <text evidence="2">The sequence shown here is derived from an EMBL/GenBank/DDBJ whole genome shotgun (WGS) entry which is preliminary data.</text>
</comment>
<dbReference type="Proteomes" id="UP000469523">
    <property type="component" value="Unassembled WGS sequence"/>
</dbReference>
<evidence type="ECO:0000313" key="2">
    <source>
        <dbReference type="EMBL" id="MSU02157.1"/>
    </source>
</evidence>
<reference evidence="2 3" key="1">
    <citation type="submission" date="2019-09" db="EMBL/GenBank/DDBJ databases">
        <title>In-depth cultivation of the pig gut microbiome towards novel bacterial diversity and tailored functional studies.</title>
        <authorList>
            <person name="Wylensek D."/>
            <person name="Hitch T.C.A."/>
            <person name="Clavel T."/>
        </authorList>
    </citation>
    <scope>NUCLEOTIDE SEQUENCE [LARGE SCALE GENOMIC DNA]</scope>
    <source>
        <strain evidence="2 3">WCA3-693-APC-4?</strain>
    </source>
</reference>
<keyword evidence="3" id="KW-1185">Reference proteome</keyword>
<protein>
    <submittedName>
        <fullName evidence="2">Uncharacterized protein</fullName>
    </submittedName>
</protein>
<keyword evidence="1" id="KW-0175">Coiled coil</keyword>
<dbReference type="RefSeq" id="WP_154440808.1">
    <property type="nucleotide sequence ID" value="NZ_VUNQ01000025.1"/>
</dbReference>
<dbReference type="AlphaFoldDB" id="A0A6N7XWH1"/>
<proteinExistence type="predicted"/>
<evidence type="ECO:0000313" key="3">
    <source>
        <dbReference type="Proteomes" id="UP000469523"/>
    </source>
</evidence>
<organism evidence="2 3">
    <name type="scientific">Tissierella pigra</name>
    <dbReference type="NCBI Taxonomy" id="2607614"/>
    <lineage>
        <taxon>Bacteria</taxon>
        <taxon>Bacillati</taxon>
        <taxon>Bacillota</taxon>
        <taxon>Tissierellia</taxon>
        <taxon>Tissierellales</taxon>
        <taxon>Tissierellaceae</taxon>
        <taxon>Tissierella</taxon>
    </lineage>
</organism>
<name>A0A6N7XWH1_9FIRM</name>
<dbReference type="EMBL" id="VUNQ01000025">
    <property type="protein sequence ID" value="MSU02157.1"/>
    <property type="molecule type" value="Genomic_DNA"/>
</dbReference>